<evidence type="ECO:0000313" key="3">
    <source>
        <dbReference type="Proteomes" id="UP000008383"/>
    </source>
</evidence>
<dbReference type="RefSeq" id="XP_003021723.1">
    <property type="nucleotide sequence ID" value="XM_003021677.1"/>
</dbReference>
<gene>
    <name evidence="2" type="ORF">TRV_04181</name>
</gene>
<dbReference type="Proteomes" id="UP000008383">
    <property type="component" value="Unassembled WGS sequence"/>
</dbReference>
<sequence length="236" mass="26237">MSVEEEEEKKRKETSPTPPFNDISTSSHSLKHISLYNYNSLHLLQSPPIWLVLLASGPEKKVLSYTVFDSSHRLFSTSQHLSSTSTSSQLQLLLNLVNSSLLRLLYSLQQDVPPRPAPALIPAAAALHHQRQLRQHHQLRDGDLHTLQVDLPAARPGCSLLGQARPLQEQHQPGETPAPGSGSGPGSGSAAQWIRPQSSPAAGKVGLFHRQLLQARRRQESPRHRQRRAQHRPGRR</sequence>
<dbReference type="EMBL" id="ACYE01000213">
    <property type="protein sequence ID" value="EFE41105.1"/>
    <property type="molecule type" value="Genomic_DNA"/>
</dbReference>
<comment type="caution">
    <text evidence="2">The sequence shown here is derived from an EMBL/GenBank/DDBJ whole genome shotgun (WGS) entry which is preliminary data.</text>
</comment>
<feature type="compositionally biased region" description="Basic residues" evidence="1">
    <location>
        <begin position="224"/>
        <end position="236"/>
    </location>
</feature>
<keyword evidence="3" id="KW-1185">Reference proteome</keyword>
<dbReference type="KEGG" id="tve:TRV_04181"/>
<reference evidence="3" key="1">
    <citation type="journal article" date="2011" name="Genome Biol.">
        <title>Comparative and functional genomics provide insights into the pathogenicity of dermatophytic fungi.</title>
        <authorList>
            <person name="Burmester A."/>
            <person name="Shelest E."/>
            <person name="Gloeckner G."/>
            <person name="Heddergott C."/>
            <person name="Schindler S."/>
            <person name="Staib P."/>
            <person name="Heidel A."/>
            <person name="Felder M."/>
            <person name="Petzold A."/>
            <person name="Szafranski K."/>
            <person name="Feuermann M."/>
            <person name="Pedruzzi I."/>
            <person name="Priebe S."/>
            <person name="Groth M."/>
            <person name="Winkler R."/>
            <person name="Li W."/>
            <person name="Kniemeyer O."/>
            <person name="Schroeckh V."/>
            <person name="Hertweck C."/>
            <person name="Hube B."/>
            <person name="White T.C."/>
            <person name="Platzer M."/>
            <person name="Guthke R."/>
            <person name="Heitman J."/>
            <person name="Woestemeyer J."/>
            <person name="Zipfel P.F."/>
            <person name="Monod M."/>
            <person name="Brakhage A.A."/>
        </authorList>
    </citation>
    <scope>NUCLEOTIDE SEQUENCE [LARGE SCALE GENOMIC DNA]</scope>
    <source>
        <strain evidence="3">HKI 0517</strain>
    </source>
</reference>
<dbReference type="HOGENOM" id="CLU_1177894_0_0_1"/>
<proteinExistence type="predicted"/>
<evidence type="ECO:0000256" key="1">
    <source>
        <dbReference type="SAM" id="MobiDB-lite"/>
    </source>
</evidence>
<feature type="region of interest" description="Disordered" evidence="1">
    <location>
        <begin position="166"/>
        <end position="236"/>
    </location>
</feature>
<organism evidence="2 3">
    <name type="scientific">Trichophyton verrucosum (strain HKI 0517)</name>
    <dbReference type="NCBI Taxonomy" id="663202"/>
    <lineage>
        <taxon>Eukaryota</taxon>
        <taxon>Fungi</taxon>
        <taxon>Dikarya</taxon>
        <taxon>Ascomycota</taxon>
        <taxon>Pezizomycotina</taxon>
        <taxon>Eurotiomycetes</taxon>
        <taxon>Eurotiomycetidae</taxon>
        <taxon>Onygenales</taxon>
        <taxon>Arthrodermataceae</taxon>
        <taxon>Trichophyton</taxon>
    </lineage>
</organism>
<feature type="non-terminal residue" evidence="2">
    <location>
        <position position="236"/>
    </location>
</feature>
<feature type="region of interest" description="Disordered" evidence="1">
    <location>
        <begin position="1"/>
        <end position="23"/>
    </location>
</feature>
<dbReference type="GeneID" id="9576806"/>
<accession>D4DAN3</accession>
<evidence type="ECO:0000313" key="2">
    <source>
        <dbReference type="EMBL" id="EFE41105.1"/>
    </source>
</evidence>
<dbReference type="AlphaFoldDB" id="D4DAN3"/>
<name>D4DAN3_TRIVH</name>
<protein>
    <submittedName>
        <fullName evidence="2">Uncharacterized protein</fullName>
    </submittedName>
</protein>